<evidence type="ECO:0000256" key="2">
    <source>
        <dbReference type="ARBA" id="ARBA00007866"/>
    </source>
</evidence>
<dbReference type="PROSITE" id="PS50857">
    <property type="entry name" value="COX2_CUA"/>
    <property type="match status" value="1"/>
</dbReference>
<keyword evidence="8 18" id="KW-0479">Metal-binding</keyword>
<keyword evidence="11" id="KW-1278">Translocase</keyword>
<evidence type="ECO:0000256" key="10">
    <source>
        <dbReference type="ARBA" id="ARBA00022842"/>
    </source>
</evidence>
<dbReference type="PROSITE" id="PS50999">
    <property type="entry name" value="COX2_TM"/>
    <property type="match status" value="1"/>
</dbReference>
<keyword evidence="16 18" id="KW-0472">Membrane</keyword>
<dbReference type="EMBL" id="KF385876">
    <property type="protein sequence ID" value="AHA52561.1"/>
    <property type="molecule type" value="Genomic_DNA"/>
</dbReference>
<dbReference type="FunFam" id="2.60.40.420:FF:000001">
    <property type="entry name" value="Cytochrome c oxidase subunit 2"/>
    <property type="match status" value="1"/>
</dbReference>
<comment type="catalytic activity">
    <reaction evidence="17">
        <text>4 Fe(II)-[cytochrome c] + O2 + 8 H(+)(in) = 4 Fe(III)-[cytochrome c] + 2 H2O + 4 H(+)(out)</text>
        <dbReference type="Rhea" id="RHEA:11436"/>
        <dbReference type="Rhea" id="RHEA-COMP:10350"/>
        <dbReference type="Rhea" id="RHEA-COMP:14399"/>
        <dbReference type="ChEBI" id="CHEBI:15377"/>
        <dbReference type="ChEBI" id="CHEBI:15378"/>
        <dbReference type="ChEBI" id="CHEBI:15379"/>
        <dbReference type="ChEBI" id="CHEBI:29033"/>
        <dbReference type="ChEBI" id="CHEBI:29034"/>
        <dbReference type="EC" id="7.1.1.9"/>
    </reaction>
    <physiologicalReaction direction="left-to-right" evidence="17">
        <dbReference type="Rhea" id="RHEA:11437"/>
    </physiologicalReaction>
</comment>
<dbReference type="SUPFAM" id="SSF49503">
    <property type="entry name" value="Cupredoxins"/>
    <property type="match status" value="1"/>
</dbReference>
<dbReference type="PANTHER" id="PTHR22888">
    <property type="entry name" value="CYTOCHROME C OXIDASE, SUBUNIT II"/>
    <property type="match status" value="1"/>
</dbReference>
<evidence type="ECO:0000256" key="6">
    <source>
        <dbReference type="ARBA" id="ARBA00022660"/>
    </source>
</evidence>
<evidence type="ECO:0000259" key="21">
    <source>
        <dbReference type="PROSITE" id="PS50999"/>
    </source>
</evidence>
<comment type="function">
    <text evidence="18">Component of the cytochrome c oxidase, the last enzyme in the mitochondrial electron transport chain which drives oxidative phosphorylation. The respiratory chain contains 3 multisubunit complexes succinate dehydrogenase (complex II, CII), ubiquinol-cytochrome c oxidoreductase (cytochrome b-c1 complex, complex III, CIII) and cytochrome c oxidase (complex IV, CIV), that cooperate to transfer electrons derived from NADH and succinate to molecular oxygen, creating an electrochemical gradient over the inner membrane that drives transmembrane transport and the ATP synthase. Cytochrome c oxidase is the component of the respiratory chain that catalyzes the reduction of oxygen to water. Electrons originating from reduced cytochrome c in the intermembrane space (IMS) are transferred via the dinuclear copper A center (CU(A)) of subunit 2 and heme A of subunit 1 to the active site in subunit 1, a binuclear center (BNC) formed by heme A3 and copper B (CU(B)). The BNC reduces molecular oxygen to 2 water molecules using 4 electrons from cytochrome c in the IMS and 4 protons from the mitochondrial matrix.</text>
</comment>
<organism evidence="22">
    <name type="scientific">Pselaphanus sp. QL-2013</name>
    <dbReference type="NCBI Taxonomy" id="1421598"/>
    <lineage>
        <taxon>Eukaryota</taxon>
        <taxon>Metazoa</taxon>
        <taxon>Ecdysozoa</taxon>
        <taxon>Arthropoda</taxon>
        <taxon>Hexapoda</taxon>
        <taxon>Insecta</taxon>
        <taxon>Pterygota</taxon>
        <taxon>Neoptera</taxon>
        <taxon>Endopterygota</taxon>
        <taxon>Hymenoptera</taxon>
        <taxon>Apocrita</taxon>
        <taxon>Ichneumonoidea</taxon>
        <taxon>Braconidae</taxon>
        <taxon>Pselaphaninae</taxon>
        <taxon>Pselaphanus</taxon>
    </lineage>
</organism>
<evidence type="ECO:0000256" key="16">
    <source>
        <dbReference type="ARBA" id="ARBA00023136"/>
    </source>
</evidence>
<evidence type="ECO:0000256" key="15">
    <source>
        <dbReference type="ARBA" id="ARBA00023128"/>
    </source>
</evidence>
<dbReference type="Pfam" id="PF00116">
    <property type="entry name" value="COX2"/>
    <property type="match status" value="1"/>
</dbReference>
<evidence type="ECO:0000256" key="9">
    <source>
        <dbReference type="ARBA" id="ARBA00022792"/>
    </source>
</evidence>
<keyword evidence="14 18" id="KW-0186">Copper</keyword>
<evidence type="ECO:0000256" key="19">
    <source>
        <dbReference type="SAM" id="Phobius"/>
    </source>
</evidence>
<comment type="similarity">
    <text evidence="2 18">Belongs to the cytochrome c oxidase subunit 2 family.</text>
</comment>
<keyword evidence="5 18" id="KW-0813">Transport</keyword>
<evidence type="ECO:0000256" key="14">
    <source>
        <dbReference type="ARBA" id="ARBA00023008"/>
    </source>
</evidence>
<name>A0A0A6ZL83_9HYME</name>
<dbReference type="InterPro" id="IPR008972">
    <property type="entry name" value="Cupredoxin"/>
</dbReference>
<dbReference type="GO" id="GO:0005507">
    <property type="term" value="F:copper ion binding"/>
    <property type="evidence" value="ECO:0007669"/>
    <property type="project" value="InterPro"/>
</dbReference>
<dbReference type="AlphaFoldDB" id="A0A0A6ZL83"/>
<keyword evidence="7 18" id="KW-0812">Transmembrane</keyword>
<dbReference type="InterPro" id="IPR036257">
    <property type="entry name" value="Cyt_c_oxidase_su2_TM_sf"/>
</dbReference>
<evidence type="ECO:0000256" key="17">
    <source>
        <dbReference type="ARBA" id="ARBA00049512"/>
    </source>
</evidence>
<dbReference type="GO" id="GO:0005743">
    <property type="term" value="C:mitochondrial inner membrane"/>
    <property type="evidence" value="ECO:0007669"/>
    <property type="project" value="UniProtKB-SubCell"/>
</dbReference>
<evidence type="ECO:0000256" key="12">
    <source>
        <dbReference type="ARBA" id="ARBA00022982"/>
    </source>
</evidence>
<dbReference type="Gene3D" id="2.60.40.420">
    <property type="entry name" value="Cupredoxins - blue copper proteins"/>
    <property type="match status" value="1"/>
</dbReference>
<evidence type="ECO:0000256" key="18">
    <source>
        <dbReference type="RuleBase" id="RU000457"/>
    </source>
</evidence>
<evidence type="ECO:0000256" key="5">
    <source>
        <dbReference type="ARBA" id="ARBA00022448"/>
    </source>
</evidence>
<gene>
    <name evidence="22" type="primary">COX2</name>
</gene>
<geneLocation type="mitochondrion" evidence="22"/>
<protein>
    <recommendedName>
        <fullName evidence="4 18">Cytochrome c oxidase subunit 2</fullName>
    </recommendedName>
</protein>
<evidence type="ECO:0000256" key="7">
    <source>
        <dbReference type="ARBA" id="ARBA00022692"/>
    </source>
</evidence>
<keyword evidence="13 19" id="KW-1133">Transmembrane helix</keyword>
<keyword evidence="6 18" id="KW-0679">Respiratory chain</keyword>
<evidence type="ECO:0000256" key="4">
    <source>
        <dbReference type="ARBA" id="ARBA00015946"/>
    </source>
</evidence>
<comment type="subcellular location">
    <subcellularLocation>
        <location evidence="1 18">Mitochondrion inner membrane</location>
        <topology evidence="1 18">Multi-pass membrane protein</topology>
    </subcellularLocation>
</comment>
<dbReference type="GO" id="GO:0004129">
    <property type="term" value="F:cytochrome-c oxidase activity"/>
    <property type="evidence" value="ECO:0007669"/>
    <property type="project" value="UniProtKB-EC"/>
</dbReference>
<evidence type="ECO:0000256" key="11">
    <source>
        <dbReference type="ARBA" id="ARBA00022967"/>
    </source>
</evidence>
<dbReference type="Gene3D" id="1.10.287.90">
    <property type="match status" value="1"/>
</dbReference>
<feature type="transmembrane region" description="Helical" evidence="19">
    <location>
        <begin position="26"/>
        <end position="51"/>
    </location>
</feature>
<keyword evidence="12 18" id="KW-0249">Electron transport</keyword>
<evidence type="ECO:0000313" key="22">
    <source>
        <dbReference type="EMBL" id="AHA52561.1"/>
    </source>
</evidence>
<keyword evidence="10" id="KW-0460">Magnesium</keyword>
<evidence type="ECO:0000256" key="8">
    <source>
        <dbReference type="ARBA" id="ARBA00022723"/>
    </source>
</evidence>
<feature type="domain" description="Cytochrome oxidase subunit II copper A binding" evidence="20">
    <location>
        <begin position="92"/>
        <end position="224"/>
    </location>
</feature>
<dbReference type="InterPro" id="IPR011759">
    <property type="entry name" value="Cyt_c_oxidase_su2_TM_dom"/>
</dbReference>
<keyword evidence="9 18" id="KW-0999">Mitochondrion inner membrane</keyword>
<dbReference type="PROSITE" id="PS00078">
    <property type="entry name" value="COX2"/>
    <property type="match status" value="1"/>
</dbReference>
<feature type="domain" description="Cytochrome oxidase subunit II transmembrane region profile" evidence="21">
    <location>
        <begin position="1"/>
        <end position="91"/>
    </location>
</feature>
<dbReference type="CDD" id="cd13912">
    <property type="entry name" value="CcO_II_C"/>
    <property type="match status" value="1"/>
</dbReference>
<dbReference type="InterPro" id="IPR001505">
    <property type="entry name" value="Copper_CuA"/>
</dbReference>
<comment type="cofactor">
    <cofactor evidence="18">
        <name>Cu cation</name>
        <dbReference type="ChEBI" id="CHEBI:23378"/>
    </cofactor>
    <text evidence="18">Binds a copper A center.</text>
</comment>
<evidence type="ECO:0000259" key="20">
    <source>
        <dbReference type="PROSITE" id="PS50857"/>
    </source>
</evidence>
<dbReference type="InterPro" id="IPR045187">
    <property type="entry name" value="CcO_II"/>
</dbReference>
<dbReference type="InterPro" id="IPR034210">
    <property type="entry name" value="CcO_II_C"/>
</dbReference>
<evidence type="ECO:0000256" key="3">
    <source>
        <dbReference type="ARBA" id="ARBA00011164"/>
    </source>
</evidence>
<dbReference type="Pfam" id="PF02790">
    <property type="entry name" value="COX2_TM"/>
    <property type="match status" value="1"/>
</dbReference>
<sequence length="227" mass="27066">MYTWLMLNFQDSNSWIMTLMTYFHDLIMIFMFIILLIIFYIMFIMILNKYISQFMLFNHLLEIIWTLLPMMVLFLISIPSLKILYLIDEINNPFLTMKIIGNQWYWSYEYSDFNELMYDSFMIKDMNNLDLFRALDVDNRLILPYKTYIRSLITSLDVIHSWTIPSLGVKVDATPGRLNQILLMISRPGLFFGQCSEICGLNHSFMPIVLESVNMKVFMNWITSLNN</sequence>
<dbReference type="PANTHER" id="PTHR22888:SF9">
    <property type="entry name" value="CYTOCHROME C OXIDASE SUBUNIT 2"/>
    <property type="match status" value="1"/>
</dbReference>
<dbReference type="PRINTS" id="PR01166">
    <property type="entry name" value="CYCOXIDASEII"/>
</dbReference>
<evidence type="ECO:0000256" key="1">
    <source>
        <dbReference type="ARBA" id="ARBA00004448"/>
    </source>
</evidence>
<dbReference type="InterPro" id="IPR002429">
    <property type="entry name" value="CcO_II-like_C"/>
</dbReference>
<accession>A0A0A6ZL83</accession>
<proteinExistence type="inferred from homology"/>
<comment type="subunit">
    <text evidence="3">Component of the cytochrome c oxidase (complex IV, CIV), a multisubunit enzyme composed of a catalytic core of 3 subunits and several supernumerary subunits. The complex exists as a monomer or a dimer and forms supercomplexes (SCs) in the inner mitochondrial membrane with ubiquinol-cytochrome c oxidoreductase (cytochrome b-c1 complex, complex III, CIII).</text>
</comment>
<evidence type="ECO:0000256" key="13">
    <source>
        <dbReference type="ARBA" id="ARBA00022989"/>
    </source>
</evidence>
<keyword evidence="15 18" id="KW-0496">Mitochondrion</keyword>
<reference evidence="22" key="1">
    <citation type="submission" date="2013-07" db="EMBL/GenBank/DDBJ databases">
        <title>The comparative mitochondrial genomes from Braconidae subfamilies and the phylogeny of the Hymenoptera.</title>
        <authorList>
            <person name="Li Q."/>
            <person name="Wei S.J."/>
            <person name="Chen X.X."/>
        </authorList>
    </citation>
    <scope>NUCLEOTIDE SEQUENCE</scope>
</reference>
<dbReference type="SUPFAM" id="SSF81464">
    <property type="entry name" value="Cytochrome c oxidase subunit II-like, transmembrane region"/>
    <property type="match status" value="1"/>
</dbReference>
<dbReference type="GO" id="GO:0042773">
    <property type="term" value="P:ATP synthesis coupled electron transport"/>
    <property type="evidence" value="ECO:0007669"/>
    <property type="project" value="TreeGrafter"/>
</dbReference>
<feature type="transmembrane region" description="Helical" evidence="19">
    <location>
        <begin position="63"/>
        <end position="87"/>
    </location>
</feature>